<evidence type="ECO:0000256" key="3">
    <source>
        <dbReference type="ARBA" id="ARBA00023012"/>
    </source>
</evidence>
<evidence type="ECO:0000259" key="10">
    <source>
        <dbReference type="PROSITE" id="PS51755"/>
    </source>
</evidence>
<evidence type="ECO:0000256" key="2">
    <source>
        <dbReference type="ARBA" id="ARBA00022553"/>
    </source>
</evidence>
<evidence type="ECO:0000259" key="9">
    <source>
        <dbReference type="PROSITE" id="PS50110"/>
    </source>
</evidence>
<dbReference type="PANTHER" id="PTHR48111">
    <property type="entry name" value="REGULATOR OF RPOS"/>
    <property type="match status" value="1"/>
</dbReference>
<dbReference type="Gene3D" id="1.10.10.10">
    <property type="entry name" value="Winged helix-like DNA-binding domain superfamily/Winged helix DNA-binding domain"/>
    <property type="match status" value="1"/>
</dbReference>
<comment type="caution">
    <text evidence="11">The sequence shown here is derived from an EMBL/GenBank/DDBJ whole genome shotgun (WGS) entry which is preliminary data.</text>
</comment>
<dbReference type="CDD" id="cd17574">
    <property type="entry name" value="REC_OmpR"/>
    <property type="match status" value="1"/>
</dbReference>
<dbReference type="EMBL" id="LYPB01000031">
    <property type="protein sequence ID" value="OAS24397.1"/>
    <property type="molecule type" value="Genomic_DNA"/>
</dbReference>
<keyword evidence="2 7" id="KW-0597">Phosphoprotein</keyword>
<dbReference type="InterPro" id="IPR036388">
    <property type="entry name" value="WH-like_DNA-bd_sf"/>
</dbReference>
<dbReference type="Gene3D" id="6.10.250.690">
    <property type="match status" value="1"/>
</dbReference>
<keyword evidence="5 8" id="KW-0238">DNA-binding</keyword>
<evidence type="ECO:0000256" key="6">
    <source>
        <dbReference type="ARBA" id="ARBA00023163"/>
    </source>
</evidence>
<dbReference type="InterPro" id="IPR011006">
    <property type="entry name" value="CheY-like_superfamily"/>
</dbReference>
<protein>
    <submittedName>
        <fullName evidence="11">DNA-binding response regulator</fullName>
    </submittedName>
</protein>
<dbReference type="PANTHER" id="PTHR48111:SF40">
    <property type="entry name" value="PHOSPHATE REGULON TRANSCRIPTIONAL REGULATORY PROTEIN PHOB"/>
    <property type="match status" value="1"/>
</dbReference>
<dbReference type="InterPro" id="IPR001867">
    <property type="entry name" value="OmpR/PhoB-type_DNA-bd"/>
</dbReference>
<proteinExistence type="predicted"/>
<evidence type="ECO:0000313" key="12">
    <source>
        <dbReference type="Proteomes" id="UP000078454"/>
    </source>
</evidence>
<dbReference type="GO" id="GO:0006355">
    <property type="term" value="P:regulation of DNA-templated transcription"/>
    <property type="evidence" value="ECO:0007669"/>
    <property type="project" value="InterPro"/>
</dbReference>
<keyword evidence="4" id="KW-0805">Transcription regulation</keyword>
<dbReference type="RefSeq" id="WP_068661563.1">
    <property type="nucleotide sequence ID" value="NZ_LYPB01000031.1"/>
</dbReference>
<sequence length="239" mass="27818">MNSLILVVDDETNITDVCSVYLKREGYQVVTAEGGDEALRLWRQHNPELIVLDLMMPGTTGWQVCEEIRNEQDVPIIMLTARGDEMDRLMGLTMGADDYMTKPFSPRELVLRVKAILRRQQRNQVVLQETSVVTPSHIMRFPGLELNVLHRSVRVNEKEIELTVKEFELLHLFVRHPEQVFSRNQLLNKVWDVDYYGDTTTVTVHIRRLREKIEANPSQPRFIKTVWGIGYKFEGREPS</sequence>
<name>A0A198ASW8_9BACL</name>
<organism evidence="11 12">
    <name type="scientific">Paenibacillus oryzisoli</name>
    <dbReference type="NCBI Taxonomy" id="1850517"/>
    <lineage>
        <taxon>Bacteria</taxon>
        <taxon>Bacillati</taxon>
        <taxon>Bacillota</taxon>
        <taxon>Bacilli</taxon>
        <taxon>Bacillales</taxon>
        <taxon>Paenibacillaceae</taxon>
        <taxon>Paenibacillus</taxon>
    </lineage>
</organism>
<evidence type="ECO:0000256" key="7">
    <source>
        <dbReference type="PROSITE-ProRule" id="PRU00169"/>
    </source>
</evidence>
<dbReference type="SMART" id="SM00862">
    <property type="entry name" value="Trans_reg_C"/>
    <property type="match status" value="1"/>
</dbReference>
<evidence type="ECO:0000256" key="8">
    <source>
        <dbReference type="PROSITE-ProRule" id="PRU01091"/>
    </source>
</evidence>
<evidence type="ECO:0000256" key="1">
    <source>
        <dbReference type="ARBA" id="ARBA00004496"/>
    </source>
</evidence>
<dbReference type="Pfam" id="PF00072">
    <property type="entry name" value="Response_reg"/>
    <property type="match status" value="1"/>
</dbReference>
<feature type="domain" description="OmpR/PhoB-type" evidence="10">
    <location>
        <begin position="136"/>
        <end position="235"/>
    </location>
</feature>
<dbReference type="SMART" id="SM00448">
    <property type="entry name" value="REC"/>
    <property type="match status" value="1"/>
</dbReference>
<accession>A0A198ASW8</accession>
<dbReference type="PROSITE" id="PS50110">
    <property type="entry name" value="RESPONSE_REGULATORY"/>
    <property type="match status" value="1"/>
</dbReference>
<keyword evidence="3" id="KW-0902">Two-component regulatory system</keyword>
<dbReference type="FunFam" id="3.40.50.2300:FF:000001">
    <property type="entry name" value="DNA-binding response regulator PhoB"/>
    <property type="match status" value="1"/>
</dbReference>
<dbReference type="InterPro" id="IPR039420">
    <property type="entry name" value="WalR-like"/>
</dbReference>
<dbReference type="SUPFAM" id="SSF46894">
    <property type="entry name" value="C-terminal effector domain of the bipartite response regulators"/>
    <property type="match status" value="1"/>
</dbReference>
<feature type="modified residue" description="4-aspartylphosphate" evidence="7">
    <location>
        <position position="53"/>
    </location>
</feature>
<dbReference type="PROSITE" id="PS51755">
    <property type="entry name" value="OMPR_PHOB"/>
    <property type="match status" value="1"/>
</dbReference>
<dbReference type="Proteomes" id="UP000078454">
    <property type="component" value="Unassembled WGS sequence"/>
</dbReference>
<dbReference type="Gene3D" id="3.40.50.2300">
    <property type="match status" value="1"/>
</dbReference>
<feature type="DNA-binding region" description="OmpR/PhoB-type" evidence="8">
    <location>
        <begin position="136"/>
        <end position="235"/>
    </location>
</feature>
<dbReference type="STRING" id="1850517.A8708_09280"/>
<keyword evidence="12" id="KW-1185">Reference proteome</keyword>
<dbReference type="GO" id="GO:0000976">
    <property type="term" value="F:transcription cis-regulatory region binding"/>
    <property type="evidence" value="ECO:0007669"/>
    <property type="project" value="TreeGrafter"/>
</dbReference>
<evidence type="ECO:0000256" key="5">
    <source>
        <dbReference type="ARBA" id="ARBA00023125"/>
    </source>
</evidence>
<dbReference type="CDD" id="cd00383">
    <property type="entry name" value="trans_reg_C"/>
    <property type="match status" value="1"/>
</dbReference>
<dbReference type="AlphaFoldDB" id="A0A198ASW8"/>
<dbReference type="GO" id="GO:0000156">
    <property type="term" value="F:phosphorelay response regulator activity"/>
    <property type="evidence" value="ECO:0007669"/>
    <property type="project" value="TreeGrafter"/>
</dbReference>
<evidence type="ECO:0000313" key="11">
    <source>
        <dbReference type="EMBL" id="OAS24397.1"/>
    </source>
</evidence>
<dbReference type="OrthoDB" id="9790442at2"/>
<comment type="subcellular location">
    <subcellularLocation>
        <location evidence="1">Cytoplasm</location>
    </subcellularLocation>
</comment>
<dbReference type="InterPro" id="IPR016032">
    <property type="entry name" value="Sig_transdc_resp-reg_C-effctor"/>
</dbReference>
<gene>
    <name evidence="11" type="ORF">A8708_09280</name>
</gene>
<evidence type="ECO:0000256" key="4">
    <source>
        <dbReference type="ARBA" id="ARBA00023015"/>
    </source>
</evidence>
<dbReference type="GO" id="GO:0032993">
    <property type="term" value="C:protein-DNA complex"/>
    <property type="evidence" value="ECO:0007669"/>
    <property type="project" value="TreeGrafter"/>
</dbReference>
<dbReference type="InterPro" id="IPR001789">
    <property type="entry name" value="Sig_transdc_resp-reg_receiver"/>
</dbReference>
<dbReference type="SUPFAM" id="SSF52172">
    <property type="entry name" value="CheY-like"/>
    <property type="match status" value="1"/>
</dbReference>
<dbReference type="GO" id="GO:0005829">
    <property type="term" value="C:cytosol"/>
    <property type="evidence" value="ECO:0007669"/>
    <property type="project" value="TreeGrafter"/>
</dbReference>
<dbReference type="Pfam" id="PF00486">
    <property type="entry name" value="Trans_reg_C"/>
    <property type="match status" value="1"/>
</dbReference>
<dbReference type="FunFam" id="1.10.10.10:FF:000018">
    <property type="entry name" value="DNA-binding response regulator ResD"/>
    <property type="match status" value="1"/>
</dbReference>
<feature type="domain" description="Response regulatory" evidence="9">
    <location>
        <begin position="4"/>
        <end position="117"/>
    </location>
</feature>
<reference evidence="11 12" key="1">
    <citation type="submission" date="2016-05" db="EMBL/GenBank/DDBJ databases">
        <title>Paenibacillus sp. 1ZS3-15 nov., isolated from the rhizosphere soil.</title>
        <authorList>
            <person name="Zhang X.X."/>
            <person name="Zhang J."/>
        </authorList>
    </citation>
    <scope>NUCLEOTIDE SEQUENCE [LARGE SCALE GENOMIC DNA]</scope>
    <source>
        <strain evidence="11 12">1ZS3-15</strain>
    </source>
</reference>
<keyword evidence="6" id="KW-0804">Transcription</keyword>